<dbReference type="EMBL" id="CAJVCH010396473">
    <property type="protein sequence ID" value="CAG7817524.1"/>
    <property type="molecule type" value="Genomic_DNA"/>
</dbReference>
<dbReference type="Proteomes" id="UP000708208">
    <property type="component" value="Unassembled WGS sequence"/>
</dbReference>
<name>A0A8J2KR98_9HEXA</name>
<comment type="caution">
    <text evidence="2">The sequence shown here is derived from an EMBL/GenBank/DDBJ whole genome shotgun (WGS) entry which is preliminary data.</text>
</comment>
<feature type="transmembrane region" description="Helical" evidence="1">
    <location>
        <begin position="74"/>
        <end position="94"/>
    </location>
</feature>
<evidence type="ECO:0000313" key="2">
    <source>
        <dbReference type="EMBL" id="CAG7817524.1"/>
    </source>
</evidence>
<keyword evidence="3" id="KW-1185">Reference proteome</keyword>
<reference evidence="2" key="1">
    <citation type="submission" date="2021-06" db="EMBL/GenBank/DDBJ databases">
        <authorList>
            <person name="Hodson N. C."/>
            <person name="Mongue J. A."/>
            <person name="Jaron S. K."/>
        </authorList>
    </citation>
    <scope>NUCLEOTIDE SEQUENCE</scope>
</reference>
<organism evidence="2 3">
    <name type="scientific">Allacma fusca</name>
    <dbReference type="NCBI Taxonomy" id="39272"/>
    <lineage>
        <taxon>Eukaryota</taxon>
        <taxon>Metazoa</taxon>
        <taxon>Ecdysozoa</taxon>
        <taxon>Arthropoda</taxon>
        <taxon>Hexapoda</taxon>
        <taxon>Collembola</taxon>
        <taxon>Symphypleona</taxon>
        <taxon>Sminthuridae</taxon>
        <taxon>Allacma</taxon>
    </lineage>
</organism>
<evidence type="ECO:0000256" key="1">
    <source>
        <dbReference type="SAM" id="Phobius"/>
    </source>
</evidence>
<keyword evidence="1" id="KW-0472">Membrane</keyword>
<dbReference type="AlphaFoldDB" id="A0A8J2KR98"/>
<evidence type="ECO:0000313" key="3">
    <source>
        <dbReference type="Proteomes" id="UP000708208"/>
    </source>
</evidence>
<keyword evidence="1" id="KW-1133">Transmembrane helix</keyword>
<accession>A0A8J2KR98</accession>
<keyword evidence="1" id="KW-0812">Transmembrane</keyword>
<proteinExistence type="predicted"/>
<gene>
    <name evidence="2" type="ORF">AFUS01_LOCUS28085</name>
</gene>
<sequence length="99" mass="11118">MPEDTTDNHTMIPGTGTCLLYEHNAVLHPLTKAHTHKVYYSCSTLAKVNYRGLIAVMPQIQQGLTFDVTRKVKILLMWTVSLSMTLNYAGAHWLTQDNG</sequence>
<protein>
    <submittedName>
        <fullName evidence="2">Uncharacterized protein</fullName>
    </submittedName>
</protein>